<keyword evidence="1" id="KW-0547">Nucleotide-binding</keyword>
<dbReference type="PROSITE" id="PS50088">
    <property type="entry name" value="ANK_REPEAT"/>
    <property type="match status" value="2"/>
</dbReference>
<dbReference type="GO" id="GO:0005524">
    <property type="term" value="F:ATP binding"/>
    <property type="evidence" value="ECO:0007669"/>
    <property type="project" value="UniProtKB-KW"/>
</dbReference>
<feature type="repeat" description="ANK" evidence="3">
    <location>
        <begin position="105"/>
        <end position="137"/>
    </location>
</feature>
<dbReference type="Pfam" id="PF07724">
    <property type="entry name" value="AAA_2"/>
    <property type="match status" value="1"/>
</dbReference>
<protein>
    <recommendedName>
        <fullName evidence="4">AAA+ ATPase domain-containing protein</fullName>
    </recommendedName>
</protein>
<dbReference type="CDD" id="cd19499">
    <property type="entry name" value="RecA-like_ClpB_Hsp104-like"/>
    <property type="match status" value="1"/>
</dbReference>
<keyword evidence="2" id="KW-0067">ATP-binding</keyword>
<feature type="repeat" description="ANK" evidence="3">
    <location>
        <begin position="268"/>
        <end position="300"/>
    </location>
</feature>
<evidence type="ECO:0000256" key="3">
    <source>
        <dbReference type="PROSITE-ProRule" id="PRU00023"/>
    </source>
</evidence>
<evidence type="ECO:0000256" key="2">
    <source>
        <dbReference type="ARBA" id="ARBA00022840"/>
    </source>
</evidence>
<evidence type="ECO:0000313" key="5">
    <source>
        <dbReference type="EMBL" id="KLO08749.1"/>
    </source>
</evidence>
<dbReference type="GO" id="GO:0016887">
    <property type="term" value="F:ATP hydrolysis activity"/>
    <property type="evidence" value="ECO:0007669"/>
    <property type="project" value="InterPro"/>
</dbReference>
<dbReference type="Gene3D" id="1.10.8.60">
    <property type="match status" value="1"/>
</dbReference>
<gene>
    <name evidence="5" type="ORF">SCHPADRAFT_597762</name>
</gene>
<dbReference type="InterPro" id="IPR002110">
    <property type="entry name" value="Ankyrin_rpt"/>
</dbReference>
<dbReference type="OrthoDB" id="18170at2759"/>
<dbReference type="SUPFAM" id="SSF52540">
    <property type="entry name" value="P-loop containing nucleoside triphosphate hydrolases"/>
    <property type="match status" value="1"/>
</dbReference>
<dbReference type="InterPro" id="IPR019489">
    <property type="entry name" value="Clp_ATPase_C"/>
</dbReference>
<dbReference type="EMBL" id="KQ086079">
    <property type="protein sequence ID" value="KLO08749.1"/>
    <property type="molecule type" value="Genomic_DNA"/>
</dbReference>
<feature type="domain" description="AAA+ ATPase" evidence="4">
    <location>
        <begin position="393"/>
        <end position="553"/>
    </location>
</feature>
<dbReference type="InterPro" id="IPR036770">
    <property type="entry name" value="Ankyrin_rpt-contain_sf"/>
</dbReference>
<evidence type="ECO:0000313" key="6">
    <source>
        <dbReference type="Proteomes" id="UP000053477"/>
    </source>
</evidence>
<name>A0A0H2RAA2_9AGAM</name>
<dbReference type="SUPFAM" id="SSF48403">
    <property type="entry name" value="Ankyrin repeat"/>
    <property type="match status" value="1"/>
</dbReference>
<dbReference type="InParanoid" id="A0A0H2RAA2"/>
<dbReference type="Pfam" id="PF12796">
    <property type="entry name" value="Ank_2"/>
    <property type="match status" value="1"/>
</dbReference>
<dbReference type="SMART" id="SM00248">
    <property type="entry name" value="ANK"/>
    <property type="match status" value="5"/>
</dbReference>
<dbReference type="AlphaFoldDB" id="A0A0H2RAA2"/>
<proteinExistence type="predicted"/>
<dbReference type="SMART" id="SM00382">
    <property type="entry name" value="AAA"/>
    <property type="match status" value="1"/>
</dbReference>
<dbReference type="Pfam" id="PF10431">
    <property type="entry name" value="ClpB_D2-small"/>
    <property type="match status" value="1"/>
</dbReference>
<dbReference type="InterPro" id="IPR003959">
    <property type="entry name" value="ATPase_AAA_core"/>
</dbReference>
<dbReference type="InterPro" id="IPR027417">
    <property type="entry name" value="P-loop_NTPase"/>
</dbReference>
<keyword evidence="6" id="KW-1185">Reference proteome</keyword>
<sequence length="704" mass="79195">MTLPSRGVSGAISDLCMAIVRRDIAEVSSILSVTPHLARKSHDAGFFPIDAAIMTGDIAIVRLILDQPGLTWTNPAQPASSFKPANKELMLITEFCADRRFDIIEGGLSLHYACLRGDVDILKLVVARCARFYVKDSKGWTPYRHCDVRTEEGRLTLQAYQEAKKKHLHVRALYSDNPLDLAAKAMSRLDLELLRLLLNKHPNLTTKIHPTQGWILLHLAVMNDTTECVKVLLEYDKKAANLQDKWDDSDTRILYYLDRANEPFHYVQSCTALHHACIVGNMKTIKMLLEAGADWTIKDSKGRLAETFLRDSHGDERAKEFKVLCEEEAAKRKRKVVEGSGLSAESGEDESTSAKITKLEEVLGRKMIGQQGPVRTVASAIRLREHGWVDPGRPLVMLFLGSSGVGKTELAKQIALYMNEKDGTGETGNDLTELESEAKFIRLDMSEFQESHSVSNLTGSPKGYVGYNDGGGLSSQLKKNPKAVVLLDEIEKAHPDVLTVFLQVFDDGRITDKKEGVVYCKDSIFVMTSNLASDEIKEAAPRLRQLLEDTKDRPEVYHRTMNKFNKDIHPVLKRSLRRDELLGRINQIVVFLPLSEDEIRDVIIKEMQTWKKRATEKHHIDLSWCDEVVANLVQGYNVNFGVRSVVNEVRRVAVQQVAESQISGKLKKGWLAYLTTNEFGDVEIKCANPRDGLGRRNGCRYYVH</sequence>
<dbReference type="Gene3D" id="1.25.40.20">
    <property type="entry name" value="Ankyrin repeat-containing domain"/>
    <property type="match status" value="2"/>
</dbReference>
<dbReference type="PANTHER" id="PTHR11638:SF93">
    <property type="entry name" value="MITOCHONDRIAL DISAGGREGASE"/>
    <property type="match status" value="1"/>
</dbReference>
<dbReference type="InterPro" id="IPR003593">
    <property type="entry name" value="AAA+_ATPase"/>
</dbReference>
<dbReference type="GO" id="GO:0005739">
    <property type="term" value="C:mitochondrion"/>
    <property type="evidence" value="ECO:0007669"/>
    <property type="project" value="TreeGrafter"/>
</dbReference>
<organism evidence="5 6">
    <name type="scientific">Schizopora paradoxa</name>
    <dbReference type="NCBI Taxonomy" id="27342"/>
    <lineage>
        <taxon>Eukaryota</taxon>
        <taxon>Fungi</taxon>
        <taxon>Dikarya</taxon>
        <taxon>Basidiomycota</taxon>
        <taxon>Agaricomycotina</taxon>
        <taxon>Agaricomycetes</taxon>
        <taxon>Hymenochaetales</taxon>
        <taxon>Schizoporaceae</taxon>
        <taxon>Schizopora</taxon>
    </lineage>
</organism>
<dbReference type="STRING" id="27342.A0A0H2RAA2"/>
<dbReference type="Proteomes" id="UP000053477">
    <property type="component" value="Unassembled WGS sequence"/>
</dbReference>
<reference evidence="5 6" key="1">
    <citation type="submission" date="2015-04" db="EMBL/GenBank/DDBJ databases">
        <title>Complete genome sequence of Schizopora paradoxa KUC8140, a cosmopolitan wood degrader in East Asia.</title>
        <authorList>
            <consortium name="DOE Joint Genome Institute"/>
            <person name="Min B."/>
            <person name="Park H."/>
            <person name="Jang Y."/>
            <person name="Kim J.-J."/>
            <person name="Kim K.H."/>
            <person name="Pangilinan J."/>
            <person name="Lipzen A."/>
            <person name="Riley R."/>
            <person name="Grigoriev I.V."/>
            <person name="Spatafora J.W."/>
            <person name="Choi I.-G."/>
        </authorList>
    </citation>
    <scope>NUCLEOTIDE SEQUENCE [LARGE SCALE GENOMIC DNA]</scope>
    <source>
        <strain evidence="5 6">KUC8140</strain>
    </source>
</reference>
<evidence type="ECO:0000256" key="1">
    <source>
        <dbReference type="ARBA" id="ARBA00022741"/>
    </source>
</evidence>
<dbReference type="GO" id="GO:0034605">
    <property type="term" value="P:cellular response to heat"/>
    <property type="evidence" value="ECO:0007669"/>
    <property type="project" value="TreeGrafter"/>
</dbReference>
<dbReference type="PROSITE" id="PS50297">
    <property type="entry name" value="ANK_REP_REGION"/>
    <property type="match status" value="1"/>
</dbReference>
<dbReference type="PANTHER" id="PTHR11638">
    <property type="entry name" value="ATP-DEPENDENT CLP PROTEASE"/>
    <property type="match status" value="1"/>
</dbReference>
<keyword evidence="3" id="KW-0040">ANK repeat</keyword>
<evidence type="ECO:0000259" key="4">
    <source>
        <dbReference type="SMART" id="SM00382"/>
    </source>
</evidence>
<dbReference type="Gene3D" id="3.40.50.300">
    <property type="entry name" value="P-loop containing nucleotide triphosphate hydrolases"/>
    <property type="match status" value="1"/>
</dbReference>
<dbReference type="InterPro" id="IPR050130">
    <property type="entry name" value="ClpA_ClpB"/>
</dbReference>
<accession>A0A0H2RAA2</accession>